<sequence>MINQNHVHYMHLDPDRRQRLWKIYYSSKEKQNEPHPRYYKTITADSATIGRINRKLA</sequence>
<evidence type="ECO:0000313" key="3">
    <source>
        <dbReference type="Proteomes" id="UP000676336"/>
    </source>
</evidence>
<dbReference type="EMBL" id="CAJOBI010088175">
    <property type="protein sequence ID" value="CAF4529422.1"/>
    <property type="molecule type" value="Genomic_DNA"/>
</dbReference>
<protein>
    <submittedName>
        <fullName evidence="1">Uncharacterized protein</fullName>
    </submittedName>
</protein>
<proteinExistence type="predicted"/>
<dbReference type="AlphaFoldDB" id="A0A8S2Y344"/>
<feature type="non-terminal residue" evidence="1">
    <location>
        <position position="1"/>
    </location>
</feature>
<dbReference type="EMBL" id="CAJOBI010138439">
    <property type="protein sequence ID" value="CAF4756492.1"/>
    <property type="molecule type" value="Genomic_DNA"/>
</dbReference>
<reference evidence="1" key="1">
    <citation type="submission" date="2021-02" db="EMBL/GenBank/DDBJ databases">
        <authorList>
            <person name="Nowell W R."/>
        </authorList>
    </citation>
    <scope>NUCLEOTIDE SEQUENCE</scope>
</reference>
<gene>
    <name evidence="1" type="ORF">SMN809_LOCUS36159</name>
    <name evidence="2" type="ORF">SMN809_LOCUS45362</name>
</gene>
<accession>A0A8S2Y344</accession>
<comment type="caution">
    <text evidence="1">The sequence shown here is derived from an EMBL/GenBank/DDBJ whole genome shotgun (WGS) entry which is preliminary data.</text>
</comment>
<evidence type="ECO:0000313" key="2">
    <source>
        <dbReference type="EMBL" id="CAF4756492.1"/>
    </source>
</evidence>
<evidence type="ECO:0000313" key="1">
    <source>
        <dbReference type="EMBL" id="CAF4529422.1"/>
    </source>
</evidence>
<organism evidence="1 3">
    <name type="scientific">Rotaria magnacalcarata</name>
    <dbReference type="NCBI Taxonomy" id="392030"/>
    <lineage>
        <taxon>Eukaryota</taxon>
        <taxon>Metazoa</taxon>
        <taxon>Spiralia</taxon>
        <taxon>Gnathifera</taxon>
        <taxon>Rotifera</taxon>
        <taxon>Eurotatoria</taxon>
        <taxon>Bdelloidea</taxon>
        <taxon>Philodinida</taxon>
        <taxon>Philodinidae</taxon>
        <taxon>Rotaria</taxon>
    </lineage>
</organism>
<dbReference type="Proteomes" id="UP000676336">
    <property type="component" value="Unassembled WGS sequence"/>
</dbReference>
<name>A0A8S2Y344_9BILA</name>